<organism evidence="5">
    <name type="scientific">Tanacetum cinerariifolium</name>
    <name type="common">Dalmatian daisy</name>
    <name type="synonym">Chrysanthemum cinerariifolium</name>
    <dbReference type="NCBI Taxonomy" id="118510"/>
    <lineage>
        <taxon>Eukaryota</taxon>
        <taxon>Viridiplantae</taxon>
        <taxon>Streptophyta</taxon>
        <taxon>Embryophyta</taxon>
        <taxon>Tracheophyta</taxon>
        <taxon>Spermatophyta</taxon>
        <taxon>Magnoliopsida</taxon>
        <taxon>eudicotyledons</taxon>
        <taxon>Gunneridae</taxon>
        <taxon>Pentapetalae</taxon>
        <taxon>asterids</taxon>
        <taxon>campanulids</taxon>
        <taxon>Asterales</taxon>
        <taxon>Asteraceae</taxon>
        <taxon>Asteroideae</taxon>
        <taxon>Anthemideae</taxon>
        <taxon>Anthemidinae</taxon>
        <taxon>Tanacetum</taxon>
    </lineage>
</organism>
<accession>A0A6L2L3F9</accession>
<sequence length="1158" mass="132524">MRTDGTSSDLVNLRVAFYAINARRLPLAHLFTRWSDLLTGASSDYERFSLLQAGIRAGLRASGKLKPGALSLYVGMVNRSYLCFLFDGDGFINRFVDNTIQVSRNNMGYFSSIPRDGTFEIDLSNSLTNESSIYAVSNKIAKLDLDSALLWHCRLGHISKKCIEKLQHDGLLDSSDLRAFEKCVSWRVYELRVLDHLNDHGIIAHRTPHYTSQHNGVSERRNITLLDMVRSMMSQTTLPKYFWDYALETAAHILNMVPTKKGCEALVKRDTLTKPDKLEPRSIKCIFVGYPKKMMGYSFYYPLENKVLVAQNAKFLENSLINQEASGSPKDLEIIQKEDTHPSIDTSLNHKEDDLEIDEPQSDIVPIRRSTRTRHAPDRMCLYIDAEEHESGDLGEPTNYKVVLLDPESEKRLNVMNVKMQSMKDNEVWVLVELPPKGKTVGSKWLFKKKTDMDGNVRIYKAHIRAIRILIATAAYYDYEIWQMDVKTAFLNGYVNEEKSAKQSIFATSSAEAEYIAAFHASKEAVWVKKFISGLGVVPTIEEPISMYYDNTGAIAIANESGITKGARHFRAKVHYLREVIEFSDIKLEKVHTDDNLADPFTKALAFPKHSKHTRNIGMLPASSLMSMFEISGNNFNDWFRQHKLVLRVERKLFVIEQPISLASPTDSKYLCSGMWYMIHNEVACLMLGSKGKDKQVYIPKPKNPKPSAKEHPAKDGTCHHCEEVGHYKRNCLAYLAELIKKKNQVGTASSLVSKNDVLYFNVVARNGIYEIDMHDLVPNVNSIIIHASRQGASYFITFTDDYSRYGYVYLLRHKHEKIPMVVEGFEPPQEEVILIHRSERTHRALDCLCLNVEVGEHSLGDLREPTNYKACMLDPESKRWVDDMNAEMQSMMDNMVWVLVDLPPNSRLVAKGYTQTCTVDYEETFSPVAGIRVIRILISITAFYDYEIWKMDVKISFLNGYLDEDRLKVFFDPKHPRKVCKLQRSIYGLKQVSRSWNKRFDEEIKKFGFYQNLDEPCVYQKASGSNVTFLILYVDDIIIMGNHIPSLQSVKNYLEKCFSVKDLGKAAFILGIKIYRDRSKRLIGLGQNAYMDKVLKRYKMDNSKRGYIPMQERLDLNKTQGASTPREVKRMQNVPYASVIGSIMYAVRCTRPDVAFA</sequence>
<dbReference type="GO" id="GO:0003676">
    <property type="term" value="F:nucleic acid binding"/>
    <property type="evidence" value="ECO:0007669"/>
    <property type="project" value="InterPro"/>
</dbReference>
<keyword evidence="3" id="KW-0863">Zinc-finger</keyword>
<dbReference type="InterPro" id="IPR039537">
    <property type="entry name" value="Retrotran_Ty1/copia-like"/>
</dbReference>
<evidence type="ECO:0000259" key="4">
    <source>
        <dbReference type="PROSITE" id="PS50158"/>
    </source>
</evidence>
<comment type="caution">
    <text evidence="5">The sequence shown here is derived from an EMBL/GenBank/DDBJ whole genome shotgun (WGS) entry which is preliminary data.</text>
</comment>
<dbReference type="InterPro" id="IPR057670">
    <property type="entry name" value="SH3_retrovirus"/>
</dbReference>
<dbReference type="Pfam" id="PF13976">
    <property type="entry name" value="gag_pre-integrs"/>
    <property type="match status" value="1"/>
</dbReference>
<dbReference type="Gene3D" id="3.30.420.10">
    <property type="entry name" value="Ribonuclease H-like superfamily/Ribonuclease H"/>
    <property type="match status" value="1"/>
</dbReference>
<dbReference type="SUPFAM" id="SSF57756">
    <property type="entry name" value="Retrovirus zinc finger-like domains"/>
    <property type="match status" value="1"/>
</dbReference>
<evidence type="ECO:0000256" key="3">
    <source>
        <dbReference type="PROSITE-ProRule" id="PRU00047"/>
    </source>
</evidence>
<dbReference type="AlphaFoldDB" id="A0A6L2L3F9"/>
<evidence type="ECO:0000256" key="2">
    <source>
        <dbReference type="ARBA" id="ARBA00022801"/>
    </source>
</evidence>
<name>A0A6L2L3F9_TANCI</name>
<dbReference type="SUPFAM" id="SSF56672">
    <property type="entry name" value="DNA/RNA polymerases"/>
    <property type="match status" value="1"/>
</dbReference>
<dbReference type="InterPro" id="IPR012337">
    <property type="entry name" value="RNaseH-like_sf"/>
</dbReference>
<dbReference type="PANTHER" id="PTHR42648:SF27">
    <property type="entry name" value="RNA-DIRECTED DNA POLYMERASE"/>
    <property type="match status" value="1"/>
</dbReference>
<dbReference type="InterPro" id="IPR001878">
    <property type="entry name" value="Znf_CCHC"/>
</dbReference>
<dbReference type="PANTHER" id="PTHR42648">
    <property type="entry name" value="TRANSPOSASE, PUTATIVE-RELATED"/>
    <property type="match status" value="1"/>
</dbReference>
<dbReference type="InterPro" id="IPR036875">
    <property type="entry name" value="Znf_CCHC_sf"/>
</dbReference>
<gene>
    <name evidence="5" type="ORF">Tci_026682</name>
</gene>
<dbReference type="Pfam" id="PF25597">
    <property type="entry name" value="SH3_retrovirus"/>
    <property type="match status" value="1"/>
</dbReference>
<dbReference type="Pfam" id="PF07727">
    <property type="entry name" value="RVT_2"/>
    <property type="match status" value="1"/>
</dbReference>
<feature type="domain" description="CCHC-type" evidence="4">
    <location>
        <begin position="719"/>
        <end position="732"/>
    </location>
</feature>
<dbReference type="InterPro" id="IPR036397">
    <property type="entry name" value="RNaseH_sf"/>
</dbReference>
<protein>
    <submittedName>
        <fullName evidence="5">Retrotransposon protein, putative, Ty1-copia subclass</fullName>
    </submittedName>
</protein>
<dbReference type="CDD" id="cd09272">
    <property type="entry name" value="RNase_HI_RT_Ty1"/>
    <property type="match status" value="1"/>
</dbReference>
<keyword evidence="3" id="KW-0862">Zinc</keyword>
<proteinExistence type="predicted"/>
<dbReference type="GO" id="GO:0008270">
    <property type="term" value="F:zinc ion binding"/>
    <property type="evidence" value="ECO:0007669"/>
    <property type="project" value="UniProtKB-KW"/>
</dbReference>
<dbReference type="InterPro" id="IPR025724">
    <property type="entry name" value="GAG-pre-integrase_dom"/>
</dbReference>
<dbReference type="InterPro" id="IPR043502">
    <property type="entry name" value="DNA/RNA_pol_sf"/>
</dbReference>
<keyword evidence="1" id="KW-0479">Metal-binding</keyword>
<dbReference type="EMBL" id="BKCJ010003375">
    <property type="protein sequence ID" value="GEU54704.1"/>
    <property type="molecule type" value="Genomic_DNA"/>
</dbReference>
<evidence type="ECO:0000313" key="5">
    <source>
        <dbReference type="EMBL" id="GEU54704.1"/>
    </source>
</evidence>
<evidence type="ECO:0000256" key="1">
    <source>
        <dbReference type="ARBA" id="ARBA00022723"/>
    </source>
</evidence>
<dbReference type="InterPro" id="IPR013103">
    <property type="entry name" value="RVT_2"/>
</dbReference>
<dbReference type="GO" id="GO:0016787">
    <property type="term" value="F:hydrolase activity"/>
    <property type="evidence" value="ECO:0007669"/>
    <property type="project" value="UniProtKB-KW"/>
</dbReference>
<reference evidence="5" key="1">
    <citation type="journal article" date="2019" name="Sci. Rep.">
        <title>Draft genome of Tanacetum cinerariifolium, the natural source of mosquito coil.</title>
        <authorList>
            <person name="Yamashiro T."/>
            <person name="Shiraishi A."/>
            <person name="Satake H."/>
            <person name="Nakayama K."/>
        </authorList>
    </citation>
    <scope>NUCLEOTIDE SEQUENCE</scope>
</reference>
<dbReference type="PROSITE" id="PS50158">
    <property type="entry name" value="ZF_CCHC"/>
    <property type="match status" value="1"/>
</dbReference>
<keyword evidence="2" id="KW-0378">Hydrolase</keyword>
<dbReference type="SUPFAM" id="SSF53098">
    <property type="entry name" value="Ribonuclease H-like"/>
    <property type="match status" value="1"/>
</dbReference>